<proteinExistence type="predicted"/>
<dbReference type="GO" id="GO:0005886">
    <property type="term" value="C:plasma membrane"/>
    <property type="evidence" value="ECO:0007669"/>
    <property type="project" value="TreeGrafter"/>
</dbReference>
<dbReference type="Proteomes" id="UP000570166">
    <property type="component" value="Unassembled WGS sequence"/>
</dbReference>
<dbReference type="PANTHER" id="PTHR45436:SF8">
    <property type="entry name" value="HISTIDINE KINASE"/>
    <property type="match status" value="1"/>
</dbReference>
<evidence type="ECO:0000256" key="7">
    <source>
        <dbReference type="ARBA" id="ARBA00022777"/>
    </source>
</evidence>
<evidence type="ECO:0000256" key="6">
    <source>
        <dbReference type="ARBA" id="ARBA00022692"/>
    </source>
</evidence>
<feature type="domain" description="HAMP" evidence="13">
    <location>
        <begin position="179"/>
        <end position="229"/>
    </location>
</feature>
<dbReference type="SUPFAM" id="SSF158472">
    <property type="entry name" value="HAMP domain-like"/>
    <property type="match status" value="1"/>
</dbReference>
<evidence type="ECO:0000256" key="1">
    <source>
        <dbReference type="ARBA" id="ARBA00000085"/>
    </source>
</evidence>
<keyword evidence="8 11" id="KW-1133">Transmembrane helix</keyword>
<dbReference type="PROSITE" id="PS50109">
    <property type="entry name" value="HIS_KIN"/>
    <property type="match status" value="1"/>
</dbReference>
<dbReference type="AlphaFoldDB" id="A0A838LAU3"/>
<dbReference type="InterPro" id="IPR003660">
    <property type="entry name" value="HAMP_dom"/>
</dbReference>
<evidence type="ECO:0000313" key="14">
    <source>
        <dbReference type="EMBL" id="MBA2936533.1"/>
    </source>
</evidence>
<dbReference type="SUPFAM" id="SSF55874">
    <property type="entry name" value="ATPase domain of HSP90 chaperone/DNA topoisomerase II/histidine kinase"/>
    <property type="match status" value="1"/>
</dbReference>
<dbReference type="PROSITE" id="PS50885">
    <property type="entry name" value="HAMP"/>
    <property type="match status" value="1"/>
</dbReference>
<organism evidence="14 15">
    <name type="scientific">Sphingomonas chungangi</name>
    <dbReference type="NCBI Taxonomy" id="2683589"/>
    <lineage>
        <taxon>Bacteria</taxon>
        <taxon>Pseudomonadati</taxon>
        <taxon>Pseudomonadota</taxon>
        <taxon>Alphaproteobacteria</taxon>
        <taxon>Sphingomonadales</taxon>
        <taxon>Sphingomonadaceae</taxon>
        <taxon>Sphingomonas</taxon>
    </lineage>
</organism>
<keyword evidence="7" id="KW-0418">Kinase</keyword>
<evidence type="ECO:0000313" key="15">
    <source>
        <dbReference type="Proteomes" id="UP000570166"/>
    </source>
</evidence>
<evidence type="ECO:0000256" key="5">
    <source>
        <dbReference type="ARBA" id="ARBA00022679"/>
    </source>
</evidence>
<dbReference type="Pfam" id="PF00672">
    <property type="entry name" value="HAMP"/>
    <property type="match status" value="1"/>
</dbReference>
<evidence type="ECO:0000259" key="13">
    <source>
        <dbReference type="PROSITE" id="PS50885"/>
    </source>
</evidence>
<evidence type="ECO:0000256" key="9">
    <source>
        <dbReference type="ARBA" id="ARBA00023012"/>
    </source>
</evidence>
<accession>A0A838LAU3</accession>
<gene>
    <name evidence="14" type="ORF">HZF05_20825</name>
</gene>
<dbReference type="SMART" id="SM00387">
    <property type="entry name" value="HATPase_c"/>
    <property type="match status" value="1"/>
</dbReference>
<dbReference type="InterPro" id="IPR036890">
    <property type="entry name" value="HATPase_C_sf"/>
</dbReference>
<evidence type="ECO:0000256" key="11">
    <source>
        <dbReference type="SAM" id="Phobius"/>
    </source>
</evidence>
<comment type="catalytic activity">
    <reaction evidence="1">
        <text>ATP + protein L-histidine = ADP + protein N-phospho-L-histidine.</text>
        <dbReference type="EC" id="2.7.13.3"/>
    </reaction>
</comment>
<keyword evidence="6 11" id="KW-0812">Transmembrane</keyword>
<comment type="caution">
    <text evidence="14">The sequence shown here is derived from an EMBL/GenBank/DDBJ whole genome shotgun (WGS) entry which is preliminary data.</text>
</comment>
<keyword evidence="10 11" id="KW-0472">Membrane</keyword>
<dbReference type="InterPro" id="IPR036097">
    <property type="entry name" value="HisK_dim/P_sf"/>
</dbReference>
<dbReference type="EC" id="2.7.13.3" evidence="3"/>
<dbReference type="InterPro" id="IPR003594">
    <property type="entry name" value="HATPase_dom"/>
</dbReference>
<evidence type="ECO:0000256" key="8">
    <source>
        <dbReference type="ARBA" id="ARBA00022989"/>
    </source>
</evidence>
<dbReference type="InterPro" id="IPR050428">
    <property type="entry name" value="TCS_sensor_his_kinase"/>
</dbReference>
<keyword evidence="4" id="KW-0597">Phosphoprotein</keyword>
<feature type="transmembrane region" description="Helical" evidence="11">
    <location>
        <begin position="21"/>
        <end position="39"/>
    </location>
</feature>
<dbReference type="PANTHER" id="PTHR45436">
    <property type="entry name" value="SENSOR HISTIDINE KINASE YKOH"/>
    <property type="match status" value="1"/>
</dbReference>
<dbReference type="InterPro" id="IPR005467">
    <property type="entry name" value="His_kinase_dom"/>
</dbReference>
<feature type="domain" description="Histidine kinase" evidence="12">
    <location>
        <begin position="237"/>
        <end position="432"/>
    </location>
</feature>
<sequence>MLADRLRIRDIRNTSTFRLTLLFGMVFLLGVTVLLWLIYGLSARELTRRSDRILRLEATMLERTPADALPDRIRGEIARSASGLNYFELRSIDGDHVAGNIRVGDMPPYDTPVERMAGDGKPVRLLAVETPTQETLLIGRDISPVVDLRRQVLMILIASGLITAIAVLVCGFLLSLAPLRRVRDLQRAIETISAGDMEARMPLAGRGDELDLFAGTVNQMIDEIERAIAQVKGVTDAIAHDLRTPLTRVRSQLYRLSQSSEVQAPAVRMIGAATSDLDTVLERFGALLRISELEAGRRRAGFGPVDLAALLARMQELYEPLAEDQGISLMLDAPGGATAPGDEKLLFEALSNLVDNALKFTPPGGQVTLALVTDAHGPVIEVRDTGPGIAVAERQAVIRRFHRGSNAADVPGTGLGLSLVVAILHLHGFALGFRDGFPGLVVDVRCHGHESEEAVKFISLAGSKEAAHLERAGQRVEAV</sequence>
<dbReference type="Pfam" id="PF02518">
    <property type="entry name" value="HATPase_c"/>
    <property type="match status" value="1"/>
</dbReference>
<dbReference type="SUPFAM" id="SSF47384">
    <property type="entry name" value="Homodimeric domain of signal transducing histidine kinase"/>
    <property type="match status" value="1"/>
</dbReference>
<evidence type="ECO:0000256" key="4">
    <source>
        <dbReference type="ARBA" id="ARBA00022553"/>
    </source>
</evidence>
<comment type="subcellular location">
    <subcellularLocation>
        <location evidence="2">Membrane</location>
    </subcellularLocation>
</comment>
<dbReference type="GO" id="GO:0000155">
    <property type="term" value="F:phosphorelay sensor kinase activity"/>
    <property type="evidence" value="ECO:0007669"/>
    <property type="project" value="InterPro"/>
</dbReference>
<feature type="transmembrane region" description="Helical" evidence="11">
    <location>
        <begin position="152"/>
        <end position="177"/>
    </location>
</feature>
<evidence type="ECO:0000256" key="10">
    <source>
        <dbReference type="ARBA" id="ARBA00023136"/>
    </source>
</evidence>
<keyword evidence="9" id="KW-0902">Two-component regulatory system</keyword>
<evidence type="ECO:0000256" key="3">
    <source>
        <dbReference type="ARBA" id="ARBA00012438"/>
    </source>
</evidence>
<dbReference type="Gene3D" id="3.30.565.10">
    <property type="entry name" value="Histidine kinase-like ATPase, C-terminal domain"/>
    <property type="match status" value="1"/>
</dbReference>
<name>A0A838LAU3_9SPHN</name>
<evidence type="ECO:0000259" key="12">
    <source>
        <dbReference type="PROSITE" id="PS50109"/>
    </source>
</evidence>
<dbReference type="Gene3D" id="6.10.340.10">
    <property type="match status" value="1"/>
</dbReference>
<dbReference type="PRINTS" id="PR00344">
    <property type="entry name" value="BCTRLSENSOR"/>
</dbReference>
<evidence type="ECO:0000256" key="2">
    <source>
        <dbReference type="ARBA" id="ARBA00004370"/>
    </source>
</evidence>
<dbReference type="CDD" id="cd06225">
    <property type="entry name" value="HAMP"/>
    <property type="match status" value="1"/>
</dbReference>
<reference evidence="14 15" key="1">
    <citation type="submission" date="2020-07" db="EMBL/GenBank/DDBJ databases">
        <authorList>
            <person name="Sun Q."/>
        </authorList>
    </citation>
    <scope>NUCLEOTIDE SEQUENCE [LARGE SCALE GENOMIC DNA]</scope>
    <source>
        <strain evidence="14 15">CGMCC 1.13654</strain>
    </source>
</reference>
<keyword evidence="5" id="KW-0808">Transferase</keyword>
<dbReference type="InterPro" id="IPR004358">
    <property type="entry name" value="Sig_transdc_His_kin-like_C"/>
</dbReference>
<dbReference type="RefSeq" id="WP_160364372.1">
    <property type="nucleotide sequence ID" value="NZ_JACEIB010000027.1"/>
</dbReference>
<dbReference type="EMBL" id="JACEIB010000027">
    <property type="protein sequence ID" value="MBA2936533.1"/>
    <property type="molecule type" value="Genomic_DNA"/>
</dbReference>
<protein>
    <recommendedName>
        <fullName evidence="3">histidine kinase</fullName>
        <ecNumber evidence="3">2.7.13.3</ecNumber>
    </recommendedName>
</protein>
<keyword evidence="15" id="KW-1185">Reference proteome</keyword>
<dbReference type="SMART" id="SM00304">
    <property type="entry name" value="HAMP"/>
    <property type="match status" value="1"/>
</dbReference>